<dbReference type="PROSITE" id="PS50294">
    <property type="entry name" value="WD_REPEATS_REGION"/>
    <property type="match status" value="1"/>
</dbReference>
<evidence type="ECO:0000256" key="4">
    <source>
        <dbReference type="ARBA" id="ARBA00022776"/>
    </source>
</evidence>
<evidence type="ECO:0000256" key="1">
    <source>
        <dbReference type="ARBA" id="ARBA00022574"/>
    </source>
</evidence>
<dbReference type="PROSITE" id="PS50082">
    <property type="entry name" value="WD_REPEATS_2"/>
    <property type="match status" value="1"/>
</dbReference>
<dbReference type="PANTHER" id="PTHR19918:SF8">
    <property type="entry name" value="FI02843P"/>
    <property type="match status" value="1"/>
</dbReference>
<sequence length="158" mass="17830">MNRTRILALKKKPPKAVDFYPSEDSSIPFHPSPSKPPRRIPQELWDFVSHQKLRTLRGCHSGRVGSLGWNNNDILTTGGMDGQIVNNDVRIVSHVVGAYRGHRSELCGLKWSTFRQQLASGSNDNLVHIWDRSMASSNSPRQWLHKLEDHTAVVKAIS</sequence>
<keyword evidence="5" id="KW-0131">Cell cycle</keyword>
<name>A0A1R3J103_COCAP</name>
<dbReference type="GO" id="GO:0051301">
    <property type="term" value="P:cell division"/>
    <property type="evidence" value="ECO:0007669"/>
    <property type="project" value="UniProtKB-KW"/>
</dbReference>
<keyword evidence="9" id="KW-1185">Reference proteome</keyword>
<proteinExistence type="predicted"/>
<dbReference type="PANTHER" id="PTHR19918">
    <property type="entry name" value="CELL DIVISION CYCLE 20 CDC20 FIZZY -RELATED"/>
    <property type="match status" value="1"/>
</dbReference>
<evidence type="ECO:0000256" key="5">
    <source>
        <dbReference type="ARBA" id="ARBA00023306"/>
    </source>
</evidence>
<dbReference type="AlphaFoldDB" id="A0A1R3J103"/>
<protein>
    <submittedName>
        <fullName evidence="8">Uncharacterized protein</fullName>
    </submittedName>
</protein>
<dbReference type="GO" id="GO:1990757">
    <property type="term" value="F:ubiquitin ligase activator activity"/>
    <property type="evidence" value="ECO:0007669"/>
    <property type="project" value="TreeGrafter"/>
</dbReference>
<dbReference type="GO" id="GO:0031145">
    <property type="term" value="P:anaphase-promoting complex-dependent catabolic process"/>
    <property type="evidence" value="ECO:0007669"/>
    <property type="project" value="TreeGrafter"/>
</dbReference>
<dbReference type="Gene3D" id="2.130.10.10">
    <property type="entry name" value="YVTN repeat-like/Quinoprotein amine dehydrogenase"/>
    <property type="match status" value="1"/>
</dbReference>
<evidence type="ECO:0000256" key="7">
    <source>
        <dbReference type="PROSITE-ProRule" id="PRU00221"/>
    </source>
</evidence>
<dbReference type="GO" id="GO:0005680">
    <property type="term" value="C:anaphase-promoting complex"/>
    <property type="evidence" value="ECO:0007669"/>
    <property type="project" value="TreeGrafter"/>
</dbReference>
<dbReference type="SUPFAM" id="SSF50978">
    <property type="entry name" value="WD40 repeat-like"/>
    <property type="match status" value="1"/>
</dbReference>
<dbReference type="GO" id="GO:0010997">
    <property type="term" value="F:anaphase-promoting complex binding"/>
    <property type="evidence" value="ECO:0007669"/>
    <property type="project" value="InterPro"/>
</dbReference>
<organism evidence="8 9">
    <name type="scientific">Corchorus capsularis</name>
    <name type="common">Jute</name>
    <dbReference type="NCBI Taxonomy" id="210143"/>
    <lineage>
        <taxon>Eukaryota</taxon>
        <taxon>Viridiplantae</taxon>
        <taxon>Streptophyta</taxon>
        <taxon>Embryophyta</taxon>
        <taxon>Tracheophyta</taxon>
        <taxon>Spermatophyta</taxon>
        <taxon>Magnoliopsida</taxon>
        <taxon>eudicotyledons</taxon>
        <taxon>Gunneridae</taxon>
        <taxon>Pentapetalae</taxon>
        <taxon>rosids</taxon>
        <taxon>malvids</taxon>
        <taxon>Malvales</taxon>
        <taxon>Malvaceae</taxon>
        <taxon>Grewioideae</taxon>
        <taxon>Apeibeae</taxon>
        <taxon>Corchorus</taxon>
    </lineage>
</organism>
<keyword evidence="1 7" id="KW-0853">WD repeat</keyword>
<keyword evidence="4" id="KW-0498">Mitosis</keyword>
<evidence type="ECO:0000256" key="2">
    <source>
        <dbReference type="ARBA" id="ARBA00022618"/>
    </source>
</evidence>
<gene>
    <name evidence="8" type="ORF">CCACVL1_08370</name>
</gene>
<keyword evidence="3" id="KW-0677">Repeat</keyword>
<dbReference type="InterPro" id="IPR015943">
    <property type="entry name" value="WD40/YVTN_repeat-like_dom_sf"/>
</dbReference>
<dbReference type="InterPro" id="IPR036322">
    <property type="entry name" value="WD40_repeat_dom_sf"/>
</dbReference>
<dbReference type="InterPro" id="IPR001680">
    <property type="entry name" value="WD40_rpt"/>
</dbReference>
<evidence type="ECO:0000256" key="3">
    <source>
        <dbReference type="ARBA" id="ARBA00022737"/>
    </source>
</evidence>
<evidence type="ECO:0000313" key="9">
    <source>
        <dbReference type="Proteomes" id="UP000188268"/>
    </source>
</evidence>
<dbReference type="Gramene" id="OMO88466">
    <property type="protein sequence ID" value="OMO88466"/>
    <property type="gene ID" value="CCACVL1_08370"/>
</dbReference>
<feature type="repeat" description="WD" evidence="7">
    <location>
        <begin position="99"/>
        <end position="131"/>
    </location>
</feature>
<dbReference type="GO" id="GO:0016567">
    <property type="term" value="P:protein ubiquitination"/>
    <property type="evidence" value="ECO:0007669"/>
    <property type="project" value="UniProtKB-UniPathway"/>
</dbReference>
<dbReference type="Proteomes" id="UP000188268">
    <property type="component" value="Unassembled WGS sequence"/>
</dbReference>
<dbReference type="InterPro" id="IPR033010">
    <property type="entry name" value="Cdc20/Fizzy"/>
</dbReference>
<dbReference type="STRING" id="210143.A0A1R3J103"/>
<dbReference type="OrthoDB" id="10263272at2759"/>
<reference evidence="8 9" key="1">
    <citation type="submission" date="2013-09" db="EMBL/GenBank/DDBJ databases">
        <title>Corchorus capsularis genome sequencing.</title>
        <authorList>
            <person name="Alam M."/>
            <person name="Haque M.S."/>
            <person name="Islam M.S."/>
            <person name="Emdad E.M."/>
            <person name="Islam M.M."/>
            <person name="Ahmed B."/>
            <person name="Halim A."/>
            <person name="Hossen Q.M.M."/>
            <person name="Hossain M.Z."/>
            <person name="Ahmed R."/>
            <person name="Khan M.M."/>
            <person name="Islam R."/>
            <person name="Rashid M.M."/>
            <person name="Khan S.A."/>
            <person name="Rahman M.S."/>
            <person name="Alam M."/>
        </authorList>
    </citation>
    <scope>NUCLEOTIDE SEQUENCE [LARGE SCALE GENOMIC DNA]</scope>
    <source>
        <strain evidence="9">cv. CVL-1</strain>
        <tissue evidence="8">Whole seedling</tissue>
    </source>
</reference>
<dbReference type="EMBL" id="AWWV01008982">
    <property type="protein sequence ID" value="OMO88466.1"/>
    <property type="molecule type" value="Genomic_DNA"/>
</dbReference>
<accession>A0A1R3J103</accession>
<evidence type="ECO:0000256" key="6">
    <source>
        <dbReference type="ARBA" id="ARBA00023425"/>
    </source>
</evidence>
<comment type="caution">
    <text evidence="8">The sequence shown here is derived from an EMBL/GenBank/DDBJ whole genome shotgun (WGS) entry which is preliminary data.</text>
</comment>
<comment type="function">
    <text evidence="6">Component of the anaphase promoting complex/cyclosome (APC/C), a cell cycle-regulated E3 ubiquitin-protein ligase complex that controls progression through mitosis and the G1 phase of the cell cycle.</text>
</comment>
<dbReference type="UniPathway" id="UPA00143"/>
<dbReference type="SMART" id="SM00320">
    <property type="entry name" value="WD40"/>
    <property type="match status" value="2"/>
</dbReference>
<keyword evidence="2" id="KW-0132">Cell division</keyword>
<dbReference type="Pfam" id="PF00400">
    <property type="entry name" value="WD40"/>
    <property type="match status" value="2"/>
</dbReference>
<evidence type="ECO:0000313" key="8">
    <source>
        <dbReference type="EMBL" id="OMO88466.1"/>
    </source>
</evidence>
<dbReference type="GO" id="GO:1905786">
    <property type="term" value="P:positive regulation of anaphase-promoting complex-dependent catabolic process"/>
    <property type="evidence" value="ECO:0007669"/>
    <property type="project" value="TreeGrafter"/>
</dbReference>